<evidence type="ECO:0000313" key="2">
    <source>
        <dbReference type="Proteomes" id="UP000694888"/>
    </source>
</evidence>
<dbReference type="RefSeq" id="XP_012941585.1">
    <property type="nucleotide sequence ID" value="XM_013086131.2"/>
</dbReference>
<dbReference type="Proteomes" id="UP000694888">
    <property type="component" value="Unplaced"/>
</dbReference>
<feature type="compositionally biased region" description="Polar residues" evidence="1">
    <location>
        <begin position="74"/>
        <end position="85"/>
    </location>
</feature>
<feature type="region of interest" description="Disordered" evidence="1">
    <location>
        <begin position="74"/>
        <end position="103"/>
    </location>
</feature>
<feature type="compositionally biased region" description="Basic and acidic residues" evidence="1">
    <location>
        <begin position="168"/>
        <end position="177"/>
    </location>
</feature>
<organism evidence="2 3">
    <name type="scientific">Aplysia californica</name>
    <name type="common">California sea hare</name>
    <dbReference type="NCBI Taxonomy" id="6500"/>
    <lineage>
        <taxon>Eukaryota</taxon>
        <taxon>Metazoa</taxon>
        <taxon>Spiralia</taxon>
        <taxon>Lophotrochozoa</taxon>
        <taxon>Mollusca</taxon>
        <taxon>Gastropoda</taxon>
        <taxon>Heterobranchia</taxon>
        <taxon>Euthyneura</taxon>
        <taxon>Tectipleura</taxon>
        <taxon>Aplysiida</taxon>
        <taxon>Aplysioidea</taxon>
        <taxon>Aplysiidae</taxon>
        <taxon>Aplysia</taxon>
    </lineage>
</organism>
<evidence type="ECO:0000313" key="3">
    <source>
        <dbReference type="RefSeq" id="XP_012941585.1"/>
    </source>
</evidence>
<name>A0ABM1A667_APLCA</name>
<keyword evidence="2" id="KW-1185">Reference proteome</keyword>
<protein>
    <submittedName>
        <fullName evidence="3">Uncharacterized protein LOC101858430</fullName>
    </submittedName>
</protein>
<feature type="region of interest" description="Disordered" evidence="1">
    <location>
        <begin position="168"/>
        <end position="211"/>
    </location>
</feature>
<gene>
    <name evidence="3" type="primary">LOC101858430</name>
</gene>
<accession>A0ABM1A667</accession>
<reference evidence="3" key="1">
    <citation type="submission" date="2025-08" db="UniProtKB">
        <authorList>
            <consortium name="RefSeq"/>
        </authorList>
    </citation>
    <scope>IDENTIFICATION</scope>
</reference>
<feature type="compositionally biased region" description="Polar residues" evidence="1">
    <location>
        <begin position="93"/>
        <end position="102"/>
    </location>
</feature>
<sequence length="211" mass="23503">MMDPDGEGWDSDAFDAIDSVARANDVADDIAGSAFLPEVRSSPCPIYSRNQQQLGVSLHQQLQHQRSDARNDLLYSTNCHGGQTTHRTHSRGSPRSASSHVNMESAVQMERDLTFQRDVQAGKAQKYARPILPKEMTSHDFVKSWLQHGSEPKPQVASHFPDIITKKEANAVTAEKKPPRKNAAKKPTVQSTSPQQHVSKRRRSKDPQVSE</sequence>
<dbReference type="GeneID" id="101858430"/>
<feature type="compositionally biased region" description="Polar residues" evidence="1">
    <location>
        <begin position="188"/>
        <end position="197"/>
    </location>
</feature>
<evidence type="ECO:0000256" key="1">
    <source>
        <dbReference type="SAM" id="MobiDB-lite"/>
    </source>
</evidence>
<proteinExistence type="predicted"/>